<accession>A0A0L6UWC3</accession>
<dbReference type="PRINTS" id="PR01217">
    <property type="entry name" value="PRICHEXTENSN"/>
</dbReference>
<evidence type="ECO:0000313" key="3">
    <source>
        <dbReference type="Proteomes" id="UP000037035"/>
    </source>
</evidence>
<dbReference type="AlphaFoldDB" id="A0A0L6UWC3"/>
<dbReference type="VEuPathDB" id="FungiDB:VP01_3434g1"/>
<reference evidence="2 3" key="1">
    <citation type="submission" date="2015-08" db="EMBL/GenBank/DDBJ databases">
        <title>Next Generation Sequencing and Analysis of the Genome of Puccinia sorghi L Schw, the Causal Agent of Maize Common Rust.</title>
        <authorList>
            <person name="Rochi L."/>
            <person name="Burguener G."/>
            <person name="Darino M."/>
            <person name="Turjanski A."/>
            <person name="Kreff E."/>
            <person name="Dieguez M.J."/>
            <person name="Sacco F."/>
        </authorList>
    </citation>
    <scope>NUCLEOTIDE SEQUENCE [LARGE SCALE GENOMIC DNA]</scope>
    <source>
        <strain evidence="2 3">RO10H11247</strain>
    </source>
</reference>
<proteinExistence type="predicted"/>
<evidence type="ECO:0000256" key="1">
    <source>
        <dbReference type="SAM" id="MobiDB-lite"/>
    </source>
</evidence>
<feature type="compositionally biased region" description="Pro residues" evidence="1">
    <location>
        <begin position="368"/>
        <end position="391"/>
    </location>
</feature>
<dbReference type="Proteomes" id="UP000037035">
    <property type="component" value="Unassembled WGS sequence"/>
</dbReference>
<comment type="caution">
    <text evidence="2">The sequence shown here is derived from an EMBL/GenBank/DDBJ whole genome shotgun (WGS) entry which is preliminary data.</text>
</comment>
<sequence>MGLNNNITNPHNVTKHMTRYILLNSSRVPYTHLKSSIISSQRPLKSLKRVSLSPSWSFPQLIPALSFPSTCHQLFKPVSSHPRQKLPYYQPLHTATRKETVNIIRFSPVPSAPSHPQLPPLPLPLSSCTPKSLLISTPCITTPIQLPLSPPHSSGPPLCNLQNPWLSAGPFFPCPKQLSSAQSSSNTRSIPQNQTRPPFYTHSQKDNLLSTKISEDNFICCLWPTQLSTCTMPSAAEASETCCHPFAYKIPTSSLILNPVPSDSLLSFPSLNKTFPTSASLTTLPPPQLTMLPAECVCCWRLRQQSRPVRCSKPHPGAACTECSCTILRCSFLPSGAQPGPLCGSHPSNSSRRGCSGSKPAKQTPLSCPTPSPSPLTLPLQLPPPRDPTATPPDLLAPNHRPGLDDSKTRTPKLFFRCQMESGATWNLTNSRGPRPANSLCDKPPSHVPNSFSYAPTPAPTPSLPTPLSKTPSTPPPAPVPSPTPVAPDAGPSPPPPPSSPSLHPNFLLSSVHLGFPHPHPLAFKCGIPESDLNSFLDHHQRTLVDILQWSHTIPGDVFREIIGNFHWSTVVTFPSLSGLCLKRKNFYMPLLPAQLRHQK</sequence>
<protein>
    <submittedName>
        <fullName evidence="2">Uncharacterized protein</fullName>
    </submittedName>
</protein>
<dbReference type="EMBL" id="LAVV01008429">
    <property type="protein sequence ID" value="KNZ52828.1"/>
    <property type="molecule type" value="Genomic_DNA"/>
</dbReference>
<keyword evidence="3" id="KW-1185">Reference proteome</keyword>
<feature type="compositionally biased region" description="Polar residues" evidence="1">
    <location>
        <begin position="177"/>
        <end position="196"/>
    </location>
</feature>
<feature type="region of interest" description="Disordered" evidence="1">
    <location>
        <begin position="177"/>
        <end position="202"/>
    </location>
</feature>
<feature type="region of interest" description="Disordered" evidence="1">
    <location>
        <begin position="426"/>
        <end position="504"/>
    </location>
</feature>
<feature type="region of interest" description="Disordered" evidence="1">
    <location>
        <begin position="342"/>
        <end position="409"/>
    </location>
</feature>
<name>A0A0L6UWC3_9BASI</name>
<evidence type="ECO:0000313" key="2">
    <source>
        <dbReference type="EMBL" id="KNZ52828.1"/>
    </source>
</evidence>
<feature type="compositionally biased region" description="Pro residues" evidence="1">
    <location>
        <begin position="473"/>
        <end position="500"/>
    </location>
</feature>
<organism evidence="2 3">
    <name type="scientific">Puccinia sorghi</name>
    <dbReference type="NCBI Taxonomy" id="27349"/>
    <lineage>
        <taxon>Eukaryota</taxon>
        <taxon>Fungi</taxon>
        <taxon>Dikarya</taxon>
        <taxon>Basidiomycota</taxon>
        <taxon>Pucciniomycotina</taxon>
        <taxon>Pucciniomycetes</taxon>
        <taxon>Pucciniales</taxon>
        <taxon>Pucciniaceae</taxon>
        <taxon>Puccinia</taxon>
    </lineage>
</organism>
<gene>
    <name evidence="2" type="ORF">VP01_3434g1</name>
</gene>